<dbReference type="KEGG" id="bcop:JD108_10680"/>
<gene>
    <name evidence="3" type="ORF">JD108_10680</name>
    <name evidence="4" type="ORF">KDJ56_10370</name>
</gene>
<evidence type="ECO:0000256" key="2">
    <source>
        <dbReference type="SAM" id="SignalP"/>
    </source>
</evidence>
<dbReference type="InterPro" id="IPR029062">
    <property type="entry name" value="Class_I_gatase-like"/>
</dbReference>
<feature type="signal peptide" evidence="2">
    <location>
        <begin position="1"/>
        <end position="22"/>
    </location>
</feature>
<dbReference type="AlphaFoldDB" id="A0A7T5EPD1"/>
<dbReference type="Proteomes" id="UP000595847">
    <property type="component" value="Chromosome"/>
</dbReference>
<reference evidence="3 5" key="1">
    <citation type="submission" date="2020-12" db="EMBL/GenBank/DDBJ databases">
        <title>strain FJAT-54423T represents a novel species of the genus Brevibacillus.</title>
        <authorList>
            <person name="Tang R."/>
        </authorList>
    </citation>
    <scope>NUCLEOTIDE SEQUENCE [LARGE SCALE GENOMIC DNA]</scope>
    <source>
        <strain evidence="3 5">FJAT-54423</strain>
    </source>
</reference>
<keyword evidence="2" id="KW-0732">Signal</keyword>
<evidence type="ECO:0008006" key="7">
    <source>
        <dbReference type="Google" id="ProtNLM"/>
    </source>
</evidence>
<evidence type="ECO:0000313" key="3">
    <source>
        <dbReference type="EMBL" id="QQE76283.1"/>
    </source>
</evidence>
<accession>A0A7T5EPD1</accession>
<protein>
    <recommendedName>
        <fullName evidence="7">DUF4350 domain-containing protein</fullName>
    </recommendedName>
</protein>
<proteinExistence type="predicted"/>
<evidence type="ECO:0000256" key="1">
    <source>
        <dbReference type="SAM" id="Phobius"/>
    </source>
</evidence>
<keyword evidence="1" id="KW-0812">Transmembrane</keyword>
<evidence type="ECO:0000313" key="4">
    <source>
        <dbReference type="EMBL" id="QUO43311.1"/>
    </source>
</evidence>
<feature type="transmembrane region" description="Helical" evidence="1">
    <location>
        <begin position="342"/>
        <end position="363"/>
    </location>
</feature>
<dbReference type="Proteomes" id="UP000677234">
    <property type="component" value="Chromosome"/>
</dbReference>
<name>A0A7T5EPD1_9BACL</name>
<dbReference type="EMBL" id="CP073708">
    <property type="protein sequence ID" value="QUO43311.1"/>
    <property type="molecule type" value="Genomic_DNA"/>
</dbReference>
<evidence type="ECO:0000313" key="6">
    <source>
        <dbReference type="Proteomes" id="UP000677234"/>
    </source>
</evidence>
<organism evidence="3 5">
    <name type="scientific">Brevibacillus composti</name>
    <dbReference type="NCBI Taxonomy" id="2796470"/>
    <lineage>
        <taxon>Bacteria</taxon>
        <taxon>Bacillati</taxon>
        <taxon>Bacillota</taxon>
        <taxon>Bacilli</taxon>
        <taxon>Bacillales</taxon>
        <taxon>Paenibacillaceae</taxon>
        <taxon>Brevibacillus</taxon>
    </lineage>
</organism>
<dbReference type="SUPFAM" id="SSF52317">
    <property type="entry name" value="Class I glutamine amidotransferase-like"/>
    <property type="match status" value="1"/>
</dbReference>
<feature type="chain" id="PRO_5032583906" description="DUF4350 domain-containing protein" evidence="2">
    <location>
        <begin position="23"/>
        <end position="751"/>
    </location>
</feature>
<evidence type="ECO:0000313" key="5">
    <source>
        <dbReference type="Proteomes" id="UP000595847"/>
    </source>
</evidence>
<keyword evidence="1" id="KW-0472">Membrane</keyword>
<keyword evidence="1" id="KW-1133">Transmembrane helix</keyword>
<feature type="transmembrane region" description="Helical" evidence="1">
    <location>
        <begin position="370"/>
        <end position="391"/>
    </location>
</feature>
<keyword evidence="6" id="KW-1185">Reference proteome</keyword>
<sequence length="751" mass="84365">MRWKWLLALAVLCAGAMPSAAAAEGTYDIQIDQPMDGIIKYDSWMRLDVKVTSRGQPFSGYVELGTDRNQMQPRKASLKQPLTLEEGETKQVSFELPVEMMMNDLRLRLLEGERTVKSEKIRLSYPRDGILVGVLHESDNAYHFLSMNQSHARYRAPYLVQHVKQESLPTEPWLYRNLNMLALGGKDVTALTDDQLAAIKLWVKTGGIVILSAGPGQESAVSRFAELLPPNLRLGGQVQAEKGLRPYLTDKITPQWSIPVYSDQLPLFFAQKSGEGYFLFVNYDVTQEPMASWQYNGQLWQSVFQRHGILEKVNNTIYFDQLGRPLLELSRQIPGVQTPNPWVMAGIWGGYVLLVAPALYLVLRRKDKRPWAWGMIPAAAVLLGTGVFVLGKPLVVAENVSYAVTRIHLLDKDTAQAMTASTVLAVSGGELLLETKPGAIALPLMVGRNDYELDGTRLTAKEDDGSILAFQEVPYLTPRQVSAFGLVQHAGKMDVDLHVEGDRMRGVIQNNSSYSFDQTYVQIGLQRIPIGSLQKGEKKSVEVKLESLYTPRQPYIEGEETPEQRLMRLQDAVLTYGSADTVRVIGINRDPLSLVTAKLPHRSHYYNVISQNIELKPDRSGKITFPYGMLRVNILETKGDLDVNPSGLWEISKGSVTFSLELGQAINVAERIVVPLDHSMYRPFVKEVFHQKSGKWKTLDREKRLVLGEELREYLTPEGAIQIRLSHPGEERLAFSMPYFQVEGKERGLDD</sequence>
<dbReference type="EMBL" id="CP066308">
    <property type="protein sequence ID" value="QQE76283.1"/>
    <property type="molecule type" value="Genomic_DNA"/>
</dbReference>
<reference evidence="4" key="2">
    <citation type="submission" date="2021-04" db="EMBL/GenBank/DDBJ databases">
        <title>Brevibacillus composti FJAT-54423, complete genome.</title>
        <authorList>
            <person name="Tang R."/>
        </authorList>
    </citation>
    <scope>NUCLEOTIDE SEQUENCE</scope>
    <source>
        <strain evidence="4">FJAT-54424</strain>
    </source>
</reference>
<dbReference type="RefSeq" id="WP_198829786.1">
    <property type="nucleotide sequence ID" value="NZ_CP066308.1"/>
</dbReference>